<comment type="caution">
    <text evidence="1">The sequence shown here is derived from an EMBL/GenBank/DDBJ whole genome shotgun (WGS) entry which is preliminary data.</text>
</comment>
<name>A0A438CP77_VITVI</name>
<evidence type="ECO:0000313" key="2">
    <source>
        <dbReference type="Proteomes" id="UP000288805"/>
    </source>
</evidence>
<dbReference type="EMBL" id="QGNW01002150">
    <property type="protein sequence ID" value="RVW25013.1"/>
    <property type="molecule type" value="Genomic_DNA"/>
</dbReference>
<organism evidence="1 2">
    <name type="scientific">Vitis vinifera</name>
    <name type="common">Grape</name>
    <dbReference type="NCBI Taxonomy" id="29760"/>
    <lineage>
        <taxon>Eukaryota</taxon>
        <taxon>Viridiplantae</taxon>
        <taxon>Streptophyta</taxon>
        <taxon>Embryophyta</taxon>
        <taxon>Tracheophyta</taxon>
        <taxon>Spermatophyta</taxon>
        <taxon>Magnoliopsida</taxon>
        <taxon>eudicotyledons</taxon>
        <taxon>Gunneridae</taxon>
        <taxon>Pentapetalae</taxon>
        <taxon>rosids</taxon>
        <taxon>Vitales</taxon>
        <taxon>Vitaceae</taxon>
        <taxon>Viteae</taxon>
        <taxon>Vitis</taxon>
    </lineage>
</organism>
<evidence type="ECO:0000313" key="1">
    <source>
        <dbReference type="EMBL" id="RVW25013.1"/>
    </source>
</evidence>
<dbReference type="AlphaFoldDB" id="A0A438CP77"/>
<dbReference type="Proteomes" id="UP000288805">
    <property type="component" value="Unassembled WGS sequence"/>
</dbReference>
<reference evidence="1 2" key="1">
    <citation type="journal article" date="2018" name="PLoS Genet.">
        <title>Population sequencing reveals clonal diversity and ancestral inbreeding in the grapevine cultivar Chardonnay.</title>
        <authorList>
            <person name="Roach M.J."/>
            <person name="Johnson D.L."/>
            <person name="Bohlmann J."/>
            <person name="van Vuuren H.J."/>
            <person name="Jones S.J."/>
            <person name="Pretorius I.S."/>
            <person name="Schmidt S.A."/>
            <person name="Borneman A.R."/>
        </authorList>
    </citation>
    <scope>NUCLEOTIDE SEQUENCE [LARGE SCALE GENOMIC DNA]</scope>
    <source>
        <strain evidence="2">cv. Chardonnay</strain>
        <tissue evidence="1">Leaf</tissue>
    </source>
</reference>
<accession>A0A438CP77</accession>
<proteinExistence type="predicted"/>
<gene>
    <name evidence="1" type="ORF">CK203_114196</name>
</gene>
<sequence length="71" mass="8099">MSRYSQSNGQAEATNKTLLNSLKKQLEWARGSPTVRTTVQESETNEGKLEVHQDWANEEHEVIAIRLAPYQ</sequence>
<protein>
    <submittedName>
        <fullName evidence="1">Uncharacterized protein</fullName>
    </submittedName>
</protein>